<dbReference type="InterPro" id="IPR001650">
    <property type="entry name" value="Helicase_C-like"/>
</dbReference>
<reference evidence="5" key="1">
    <citation type="journal article" date="2019" name="Int. J. Syst. Evol. Microbiol.">
        <title>The Global Catalogue of Microorganisms (GCM) 10K type strain sequencing project: providing services to taxonomists for standard genome sequencing and annotation.</title>
        <authorList>
            <consortium name="The Broad Institute Genomics Platform"/>
            <consortium name="The Broad Institute Genome Sequencing Center for Infectious Disease"/>
            <person name="Wu L."/>
            <person name="Ma J."/>
        </authorList>
    </citation>
    <scope>NUCLEOTIDE SEQUENCE [LARGE SCALE GENOMIC DNA]</scope>
    <source>
        <strain evidence="5">CGMCC 1.19032</strain>
    </source>
</reference>
<dbReference type="Pfam" id="PF18135">
    <property type="entry name" value="Type_ISP_C"/>
    <property type="match status" value="1"/>
</dbReference>
<dbReference type="RefSeq" id="WP_204653699.1">
    <property type="nucleotide sequence ID" value="NZ_JAFBFD010000012.1"/>
</dbReference>
<evidence type="ECO:0000259" key="3">
    <source>
        <dbReference type="PROSITE" id="PS51192"/>
    </source>
</evidence>
<dbReference type="CDD" id="cd18785">
    <property type="entry name" value="SF2_C"/>
    <property type="match status" value="1"/>
</dbReference>
<dbReference type="InterPro" id="IPR039442">
    <property type="entry name" value="Mrr-like_dom"/>
</dbReference>
<dbReference type="GO" id="GO:0004386">
    <property type="term" value="F:helicase activity"/>
    <property type="evidence" value="ECO:0007669"/>
    <property type="project" value="UniProtKB-KW"/>
</dbReference>
<dbReference type="PROSITE" id="PS00092">
    <property type="entry name" value="N6_MTASE"/>
    <property type="match status" value="1"/>
</dbReference>
<dbReference type="EMBL" id="JBHSGS010000057">
    <property type="protein sequence ID" value="MFC4720166.1"/>
    <property type="molecule type" value="Genomic_DNA"/>
</dbReference>
<keyword evidence="4" id="KW-0347">Helicase</keyword>
<dbReference type="CDD" id="cd22333">
    <property type="entry name" value="LlaBIII_nuclease-like"/>
    <property type="match status" value="1"/>
</dbReference>
<dbReference type="InterPro" id="IPR002052">
    <property type="entry name" value="DNA_methylase_N6_adenine_CS"/>
</dbReference>
<dbReference type="Gene3D" id="3.40.1350.10">
    <property type="match status" value="1"/>
</dbReference>
<sequence>MEKNKVVDINSFDNLIIQINQTAGGVQRERGTLFEKLVLAYLKNEPTYKRLYKNVWTLNTVPEEFNIPKKDTGVDLVAQQFNGDLVAVQAKFYQHKIGKDEINSFVAELGKNYYQRGLIVSTVDDWSANAQETIEHNQKGIELIGLSDLRNSQIDWTKFSFERPEIISIKSPKKLRPYQEVALERAVEHFKENDRGQMIMAPGTGKTFTSLKIAEALSKKQSRQFKVLYLVPSIQLLTQTLRGWNNDTELNMASMAVTSDRDASRGSDGTEDIKASDIGYPATTSTEQLLKNWKEVEQSQKDSDILVVFSTYQSIEVIGNAQKEGFPEFDLIISDEAHRTTGAHEASQEASTFTKVHSNTNIQGRKRIYQTATPKIYGESAKKSAKDKSILLSSMDDAGKFGEVFYRIGFGQAVSHGILTDYKVMVLAVDESAIQKDMQKSLSDPENGLNIDDVGRIVGIWNGMMRRNGYKNPIKNSPYDGAPLERAIAFTRTIADSKKVTQQFEEVVNEYLGSELEEESIQLSMRHADGTMNALQKGEVLDWLADSNKPEDEARIVSNVRFLTEGIDVPTLDAVIFLAAKKSQVDIVQAVGRIMRKSEGKDYGYIILPIVIPSGETPESILDNNKNYEVVWQVINALRSVDERFEAMVDKINIAKPKQLKVIGIGGAPAKGNDLINEDSDNIYQTKLDLEWDKFEGAIYGKIVQKVGDRKYLENWSADVAKIAQRQISWINNKLKDKKDPITIEFKKFVSSLQHNINESIDENQAAEMLSQHLITKPVFEALFDEYSFVNNNPVSTAMENIVKELEKVGFAKEQENLEPLYESVKMRAEGVEKSEDKQKIIITLYDKFFSTAFKSTTERLGIVFTPIEVVDFIVKSVDDVLKKHFGKSLASEGVHILDPFTGTGTFIVRTLTYLKEQMDNGEVTLADITRKFTQELHANEIVLLSYYIAAINIESTFDEMTGKEQGYTPFEGIVLTDTFESTEIEDTLDDTYFGTNDERLKRQKEVPITAIVGNPPYSIGQNNANDDNGNIHYPSLEKDIAETYGKFTSATAKNALYDSYIKAFRWSTNRIKSNGIIAFVTNGSFIDSNATSGLRKCWFEEFNHIYILNLRGDARTQGEQRRKEAGNIFDSGSRTPIAISILVKDESENHEIHYHDIGDYLSRDQKLEILQNSNSIINIDWKSIIPDKNNDWINQRDEIYDTFLPLYSKEGKRIFNDHSIGAQTARDFWTYAFSEKEVSKKVSKLISNYNSEISRLSSIKDIDERLKKLNTDDSYIKWTRGLKNNFKREKELVYSEQNIILSEYRPFTKKWLYYSGDVVEYPAKFKNSFGENNLIIFTTGTGISRNFSAIIVNNIPNYHLMDTGQAYLRYDNSQNHTLLDNNSNIENNVLNIFGLTEDNIFFYVYGVLNSSEYKIKYANDLKKSSPRIPLLKNKEKYVEIGNKLANLHLNYENQPSWNGVEVVISNSTPNYKVTKMKHPKKGVLDTIIYNEHITIKNIPEKAYEYIVNGRPAIEWIIDQYQIKTDKKSGITDDPNEFSDDPKYILNLLLSIITVSMKTLELIDELPEFEVVEA</sequence>
<dbReference type="InterPro" id="IPR050742">
    <property type="entry name" value="Helicase_Restrict-Modif_Enz"/>
</dbReference>
<evidence type="ECO:0000256" key="1">
    <source>
        <dbReference type="ARBA" id="ARBA00022801"/>
    </source>
</evidence>
<keyword evidence="5" id="KW-1185">Reference proteome</keyword>
<dbReference type="Gene3D" id="3.40.50.150">
    <property type="entry name" value="Vaccinia Virus protein VP39"/>
    <property type="match status" value="1"/>
</dbReference>
<accession>A0ABV9MW12</accession>
<organism evidence="4 5">
    <name type="scientific">Enterococcus lemanii</name>
    <dbReference type="NCBI Taxonomy" id="1159752"/>
    <lineage>
        <taxon>Bacteria</taxon>
        <taxon>Bacillati</taxon>
        <taxon>Bacillota</taxon>
        <taxon>Bacilli</taxon>
        <taxon>Lactobacillales</taxon>
        <taxon>Enterococcaceae</taxon>
        <taxon>Enterococcus</taxon>
    </lineage>
</organism>
<gene>
    <name evidence="4" type="ORF">ACFO5I_10560</name>
</gene>
<dbReference type="Pfam" id="PF22240">
    <property type="entry name" value="ISP_coupler"/>
    <property type="match status" value="1"/>
</dbReference>
<evidence type="ECO:0000313" key="5">
    <source>
        <dbReference type="Proteomes" id="UP001595969"/>
    </source>
</evidence>
<dbReference type="InterPro" id="IPR029063">
    <property type="entry name" value="SAM-dependent_MTases_sf"/>
</dbReference>
<dbReference type="InterPro" id="IPR053980">
    <property type="entry name" value="ISP_coupler"/>
</dbReference>
<dbReference type="PROSITE" id="PS51192">
    <property type="entry name" value="HELICASE_ATP_BIND_1"/>
    <property type="match status" value="1"/>
</dbReference>
<dbReference type="SMART" id="SM00490">
    <property type="entry name" value="HELICc"/>
    <property type="match status" value="1"/>
</dbReference>
<protein>
    <submittedName>
        <fullName evidence="4">DEAD/DEAH box helicase</fullName>
    </submittedName>
</protein>
<evidence type="ECO:0000256" key="2">
    <source>
        <dbReference type="SAM" id="MobiDB-lite"/>
    </source>
</evidence>
<dbReference type="InterPro" id="IPR011335">
    <property type="entry name" value="Restrct_endonuc-II-like"/>
</dbReference>
<evidence type="ECO:0000313" key="4">
    <source>
        <dbReference type="EMBL" id="MFC4720166.1"/>
    </source>
</evidence>
<dbReference type="Pfam" id="PF13156">
    <property type="entry name" value="Mrr_cat_2"/>
    <property type="match status" value="1"/>
</dbReference>
<dbReference type="Pfam" id="PF04851">
    <property type="entry name" value="ResIII"/>
    <property type="match status" value="1"/>
</dbReference>
<proteinExistence type="predicted"/>
<keyword evidence="1" id="KW-0378">Hydrolase</keyword>
<name>A0ABV9MW12_9ENTE</name>
<dbReference type="InterPro" id="IPR006935">
    <property type="entry name" value="Helicase/UvrB_N"/>
</dbReference>
<dbReference type="InterPro" id="IPR027417">
    <property type="entry name" value="P-loop_NTPase"/>
</dbReference>
<dbReference type="PANTHER" id="PTHR47396">
    <property type="entry name" value="TYPE I RESTRICTION ENZYME ECOKI R PROTEIN"/>
    <property type="match status" value="1"/>
</dbReference>
<dbReference type="PANTHER" id="PTHR47396:SF1">
    <property type="entry name" value="ATP-DEPENDENT HELICASE IRC3-RELATED"/>
    <property type="match status" value="1"/>
</dbReference>
<dbReference type="Proteomes" id="UP001595969">
    <property type="component" value="Unassembled WGS sequence"/>
</dbReference>
<dbReference type="SMART" id="SM00487">
    <property type="entry name" value="DEXDc"/>
    <property type="match status" value="1"/>
</dbReference>
<dbReference type="SUPFAM" id="SSF52540">
    <property type="entry name" value="P-loop containing nucleoside triphosphate hydrolases"/>
    <property type="match status" value="1"/>
</dbReference>
<dbReference type="PRINTS" id="PR00507">
    <property type="entry name" value="N12N6MTFRASE"/>
</dbReference>
<dbReference type="InterPro" id="IPR014001">
    <property type="entry name" value="Helicase_ATP-bd"/>
</dbReference>
<keyword evidence="4" id="KW-0547">Nucleotide-binding</keyword>
<comment type="caution">
    <text evidence="4">The sequence shown here is derived from an EMBL/GenBank/DDBJ whole genome shotgun (WGS) entry which is preliminary data.</text>
</comment>
<dbReference type="SUPFAM" id="SSF53335">
    <property type="entry name" value="S-adenosyl-L-methionine-dependent methyltransferases"/>
    <property type="match status" value="1"/>
</dbReference>
<feature type="domain" description="Helicase ATP-binding" evidence="3">
    <location>
        <begin position="187"/>
        <end position="392"/>
    </location>
</feature>
<dbReference type="CDD" id="cd17926">
    <property type="entry name" value="DEXHc_RE"/>
    <property type="match status" value="1"/>
</dbReference>
<dbReference type="InterPro" id="IPR041635">
    <property type="entry name" value="Type_ISP_LLaBIII_C"/>
</dbReference>
<dbReference type="SUPFAM" id="SSF52980">
    <property type="entry name" value="Restriction endonuclease-like"/>
    <property type="match status" value="1"/>
</dbReference>
<feature type="region of interest" description="Disordered" evidence="2">
    <location>
        <begin position="258"/>
        <end position="277"/>
    </location>
</feature>
<dbReference type="InterPro" id="IPR011856">
    <property type="entry name" value="tRNA_endonuc-like_dom_sf"/>
</dbReference>
<dbReference type="Pfam" id="PF00271">
    <property type="entry name" value="Helicase_C"/>
    <property type="match status" value="1"/>
</dbReference>
<keyword evidence="4" id="KW-0067">ATP-binding</keyword>
<dbReference type="Gene3D" id="3.40.50.300">
    <property type="entry name" value="P-loop containing nucleotide triphosphate hydrolases"/>
    <property type="match status" value="2"/>
</dbReference>